<name>A0A8J5VKJ8_ZIZPA</name>
<sequence length="89" mass="10233">MLQGGDQISTSEISLHFTILDHLSPHYTSTARRRVVLVAEGFKDQAEGWMQHHSTFINYNPQKAVDSLYIVSPIQRNDYDVRISNCRKV</sequence>
<dbReference type="EMBL" id="JAAALK010000289">
    <property type="protein sequence ID" value="KAG8050553.1"/>
    <property type="molecule type" value="Genomic_DNA"/>
</dbReference>
<dbReference type="Proteomes" id="UP000729402">
    <property type="component" value="Unassembled WGS sequence"/>
</dbReference>
<dbReference type="AlphaFoldDB" id="A0A8J5VKJ8"/>
<evidence type="ECO:0000313" key="1">
    <source>
        <dbReference type="EMBL" id="KAG8050553.1"/>
    </source>
</evidence>
<comment type="caution">
    <text evidence="1">The sequence shown here is derived from an EMBL/GenBank/DDBJ whole genome shotgun (WGS) entry which is preliminary data.</text>
</comment>
<dbReference type="OrthoDB" id="10512018at2759"/>
<organism evidence="1 2">
    <name type="scientific">Zizania palustris</name>
    <name type="common">Northern wild rice</name>
    <dbReference type="NCBI Taxonomy" id="103762"/>
    <lineage>
        <taxon>Eukaryota</taxon>
        <taxon>Viridiplantae</taxon>
        <taxon>Streptophyta</taxon>
        <taxon>Embryophyta</taxon>
        <taxon>Tracheophyta</taxon>
        <taxon>Spermatophyta</taxon>
        <taxon>Magnoliopsida</taxon>
        <taxon>Liliopsida</taxon>
        <taxon>Poales</taxon>
        <taxon>Poaceae</taxon>
        <taxon>BOP clade</taxon>
        <taxon>Oryzoideae</taxon>
        <taxon>Oryzeae</taxon>
        <taxon>Zizaniinae</taxon>
        <taxon>Zizania</taxon>
    </lineage>
</organism>
<gene>
    <name evidence="1" type="ORF">GUJ93_ZPchr0009g1744</name>
</gene>
<reference evidence="1" key="1">
    <citation type="journal article" date="2021" name="bioRxiv">
        <title>Whole Genome Assembly and Annotation of Northern Wild Rice, Zizania palustris L., Supports a Whole Genome Duplication in the Zizania Genus.</title>
        <authorList>
            <person name="Haas M."/>
            <person name="Kono T."/>
            <person name="Macchietto M."/>
            <person name="Millas R."/>
            <person name="McGilp L."/>
            <person name="Shao M."/>
            <person name="Duquette J."/>
            <person name="Hirsch C.N."/>
            <person name="Kimball J."/>
        </authorList>
    </citation>
    <scope>NUCLEOTIDE SEQUENCE</scope>
    <source>
        <tissue evidence="1">Fresh leaf tissue</tissue>
    </source>
</reference>
<accession>A0A8J5VKJ8</accession>
<reference evidence="1" key="2">
    <citation type="submission" date="2021-02" db="EMBL/GenBank/DDBJ databases">
        <authorList>
            <person name="Kimball J.A."/>
            <person name="Haas M.W."/>
            <person name="Macchietto M."/>
            <person name="Kono T."/>
            <person name="Duquette J."/>
            <person name="Shao M."/>
        </authorList>
    </citation>
    <scope>NUCLEOTIDE SEQUENCE</scope>
    <source>
        <tissue evidence="1">Fresh leaf tissue</tissue>
    </source>
</reference>
<keyword evidence="2" id="KW-1185">Reference proteome</keyword>
<protein>
    <submittedName>
        <fullName evidence="1">Uncharacterized protein</fullName>
    </submittedName>
</protein>
<proteinExistence type="predicted"/>
<evidence type="ECO:0000313" key="2">
    <source>
        <dbReference type="Proteomes" id="UP000729402"/>
    </source>
</evidence>